<comment type="subcellular location">
    <subcellularLocation>
        <location evidence="1">Cytoplasm</location>
        <location evidence="1">Cytoskeleton</location>
    </subcellularLocation>
</comment>
<comment type="similarity">
    <text evidence="5">Belongs to the actin-binding proteins ADF family. Coactosin subfamily.</text>
</comment>
<evidence type="ECO:0000256" key="1">
    <source>
        <dbReference type="ARBA" id="ARBA00004245"/>
    </source>
</evidence>
<feature type="compositionally biased region" description="Low complexity" evidence="6">
    <location>
        <begin position="72"/>
        <end position="89"/>
    </location>
</feature>
<dbReference type="SMART" id="SM00102">
    <property type="entry name" value="ADF"/>
    <property type="match status" value="1"/>
</dbReference>
<dbReference type="GO" id="GO:0030833">
    <property type="term" value="P:regulation of actin filament polymerization"/>
    <property type="evidence" value="ECO:0007669"/>
    <property type="project" value="TreeGrafter"/>
</dbReference>
<protein>
    <recommendedName>
        <fullName evidence="7">ADF-H domain-containing protein</fullName>
    </recommendedName>
</protein>
<dbReference type="PROSITE" id="PS51263">
    <property type="entry name" value="ADF_H"/>
    <property type="match status" value="1"/>
</dbReference>
<dbReference type="EMBL" id="HBJA01129023">
    <property type="protein sequence ID" value="CAE0833088.1"/>
    <property type="molecule type" value="Transcribed_RNA"/>
</dbReference>
<dbReference type="PANTHER" id="PTHR10829">
    <property type="entry name" value="CORTACTIN AND DREBRIN"/>
    <property type="match status" value="1"/>
</dbReference>
<dbReference type="SUPFAM" id="SSF55753">
    <property type="entry name" value="Actin depolymerizing proteins"/>
    <property type="match status" value="1"/>
</dbReference>
<dbReference type="EMBL" id="HBJA01129019">
    <property type="protein sequence ID" value="CAE0833084.1"/>
    <property type="molecule type" value="Transcribed_RNA"/>
</dbReference>
<accession>A0A6T2I6U9</accession>
<dbReference type="CDD" id="cd11282">
    <property type="entry name" value="ADF_coactosin_like"/>
    <property type="match status" value="1"/>
</dbReference>
<reference evidence="8" key="1">
    <citation type="submission" date="2021-01" db="EMBL/GenBank/DDBJ databases">
        <authorList>
            <person name="Corre E."/>
            <person name="Pelletier E."/>
            <person name="Niang G."/>
            <person name="Scheremetjew M."/>
            <person name="Finn R."/>
            <person name="Kale V."/>
            <person name="Holt S."/>
            <person name="Cochrane G."/>
            <person name="Meng A."/>
            <person name="Brown T."/>
            <person name="Cohen L."/>
        </authorList>
    </citation>
    <scope>NUCLEOTIDE SEQUENCE</scope>
    <source>
        <strain evidence="8">CCMP1594</strain>
    </source>
</reference>
<dbReference type="Gene3D" id="3.40.20.10">
    <property type="entry name" value="Severin"/>
    <property type="match status" value="1"/>
</dbReference>
<dbReference type="InterPro" id="IPR002108">
    <property type="entry name" value="ADF-H"/>
</dbReference>
<name>A0A6T2I6U9_9EUGL</name>
<dbReference type="GO" id="GO:0005884">
    <property type="term" value="C:actin filament"/>
    <property type="evidence" value="ECO:0007669"/>
    <property type="project" value="TreeGrafter"/>
</dbReference>
<keyword evidence="3" id="KW-0009">Actin-binding</keyword>
<keyword evidence="2" id="KW-0963">Cytoplasm</keyword>
<proteinExistence type="inferred from homology"/>
<keyword evidence="4" id="KW-0206">Cytoskeleton</keyword>
<evidence type="ECO:0000313" key="11">
    <source>
        <dbReference type="EMBL" id="CAE0833088.1"/>
    </source>
</evidence>
<feature type="region of interest" description="Disordered" evidence="6">
    <location>
        <begin position="33"/>
        <end position="89"/>
    </location>
</feature>
<feature type="domain" description="ADF-H" evidence="7">
    <location>
        <begin position="93"/>
        <end position="233"/>
    </location>
</feature>
<dbReference type="GO" id="GO:0051015">
    <property type="term" value="F:actin filament binding"/>
    <property type="evidence" value="ECO:0007669"/>
    <property type="project" value="TreeGrafter"/>
</dbReference>
<dbReference type="Pfam" id="PF00241">
    <property type="entry name" value="Cofilin_ADF"/>
    <property type="match status" value="1"/>
</dbReference>
<dbReference type="AlphaFoldDB" id="A0A6T2I6U9"/>
<dbReference type="EMBL" id="HBJA01129022">
    <property type="protein sequence ID" value="CAE0833087.1"/>
    <property type="molecule type" value="Transcribed_RNA"/>
</dbReference>
<feature type="compositionally biased region" description="Low complexity" evidence="6">
    <location>
        <begin position="38"/>
        <end position="60"/>
    </location>
</feature>
<evidence type="ECO:0000256" key="3">
    <source>
        <dbReference type="ARBA" id="ARBA00023203"/>
    </source>
</evidence>
<evidence type="ECO:0000256" key="2">
    <source>
        <dbReference type="ARBA" id="ARBA00022490"/>
    </source>
</evidence>
<evidence type="ECO:0000259" key="7">
    <source>
        <dbReference type="PROSITE" id="PS51263"/>
    </source>
</evidence>
<dbReference type="PANTHER" id="PTHR10829:SF25">
    <property type="entry name" value="DREBRIN-LIKE PROTEIN"/>
    <property type="match status" value="1"/>
</dbReference>
<gene>
    <name evidence="8" type="ORF">EGYM00163_LOCUS44376</name>
    <name evidence="9" type="ORF">EGYM00163_LOCUS44378</name>
    <name evidence="10" type="ORF">EGYM00163_LOCUS44379</name>
    <name evidence="11" type="ORF">EGYM00163_LOCUS44380</name>
</gene>
<evidence type="ECO:0000256" key="6">
    <source>
        <dbReference type="SAM" id="MobiDB-lite"/>
    </source>
</evidence>
<evidence type="ECO:0000313" key="9">
    <source>
        <dbReference type="EMBL" id="CAE0833086.1"/>
    </source>
</evidence>
<organism evidence="8">
    <name type="scientific">Eutreptiella gymnastica</name>
    <dbReference type="NCBI Taxonomy" id="73025"/>
    <lineage>
        <taxon>Eukaryota</taxon>
        <taxon>Discoba</taxon>
        <taxon>Euglenozoa</taxon>
        <taxon>Euglenida</taxon>
        <taxon>Spirocuta</taxon>
        <taxon>Euglenophyceae</taxon>
        <taxon>Eutreptiales</taxon>
        <taxon>Eutreptiaceae</taxon>
        <taxon>Eutreptiella</taxon>
    </lineage>
</organism>
<feature type="compositionally biased region" description="Pro residues" evidence="6">
    <location>
        <begin position="61"/>
        <end position="71"/>
    </location>
</feature>
<evidence type="ECO:0000313" key="10">
    <source>
        <dbReference type="EMBL" id="CAE0833087.1"/>
    </source>
</evidence>
<dbReference type="FunFam" id="3.40.20.10:FF:000018">
    <property type="entry name" value="Coactosin-like 1"/>
    <property type="match status" value="1"/>
</dbReference>
<evidence type="ECO:0000256" key="4">
    <source>
        <dbReference type="ARBA" id="ARBA00023212"/>
    </source>
</evidence>
<evidence type="ECO:0000313" key="8">
    <source>
        <dbReference type="EMBL" id="CAE0833084.1"/>
    </source>
</evidence>
<sequence length="246" mass="25980">MEELHAWLEALPKHLCAWADSHKTDIFKGNAEEAAPQPSNAEAAGEPEAAPVPAAAAVPTLAPPAPAPTAPVSPMASPRPTGSSGPAAAPGAVFAVDDDALVQEWWRVRDDKSPTNWVLLGIKAGGARGAKTQVEVVGNGEGGLKEMVEHMDDTKVLFGGFRVVAIDDKTGVTSYRPKFVAIVWVGEKMPAMAKAKVTMQRADFAKIFQGAHLNLQVSDLGELTAETIESQLQANAGAHKPSRYEF</sequence>
<evidence type="ECO:0000256" key="5">
    <source>
        <dbReference type="ARBA" id="ARBA00038052"/>
    </source>
</evidence>
<dbReference type="GO" id="GO:0030864">
    <property type="term" value="C:cortical actin cytoskeleton"/>
    <property type="evidence" value="ECO:0007669"/>
    <property type="project" value="TreeGrafter"/>
</dbReference>
<dbReference type="EMBL" id="HBJA01129021">
    <property type="protein sequence ID" value="CAE0833086.1"/>
    <property type="molecule type" value="Transcribed_RNA"/>
</dbReference>
<dbReference type="InterPro" id="IPR029006">
    <property type="entry name" value="ADF-H/Gelsolin-like_dom_sf"/>
</dbReference>